<dbReference type="PROSITE" id="PS51918">
    <property type="entry name" value="RADICAL_SAM"/>
    <property type="match status" value="1"/>
</dbReference>
<dbReference type="InterPro" id="IPR023404">
    <property type="entry name" value="rSAM_horseshoe"/>
</dbReference>
<dbReference type="Pfam" id="PF04055">
    <property type="entry name" value="Radical_SAM"/>
    <property type="match status" value="1"/>
</dbReference>
<reference evidence="7" key="1">
    <citation type="submission" date="2020-03" db="EMBL/GenBank/DDBJ databases">
        <title>The deep terrestrial virosphere.</title>
        <authorList>
            <person name="Holmfeldt K."/>
            <person name="Nilsson E."/>
            <person name="Simone D."/>
            <person name="Lopez-Fernandez M."/>
            <person name="Wu X."/>
            <person name="de Brujin I."/>
            <person name="Lundin D."/>
            <person name="Andersson A."/>
            <person name="Bertilsson S."/>
            <person name="Dopson M."/>
        </authorList>
    </citation>
    <scope>NUCLEOTIDE SEQUENCE</scope>
    <source>
        <strain evidence="7">TM448B00541</strain>
    </source>
</reference>
<dbReference type="InterPro" id="IPR051198">
    <property type="entry name" value="BchE-like"/>
</dbReference>
<comment type="cofactor">
    <cofactor evidence="1">
        <name>[4Fe-4S] cluster</name>
        <dbReference type="ChEBI" id="CHEBI:49883"/>
    </cofactor>
</comment>
<keyword evidence="5" id="KW-0411">Iron-sulfur</keyword>
<dbReference type="EMBL" id="MT144631">
    <property type="protein sequence ID" value="QJH95860.1"/>
    <property type="molecule type" value="Genomic_DNA"/>
</dbReference>
<keyword evidence="2" id="KW-0949">S-adenosyl-L-methionine</keyword>
<evidence type="ECO:0000256" key="3">
    <source>
        <dbReference type="ARBA" id="ARBA00022723"/>
    </source>
</evidence>
<dbReference type="Gene3D" id="3.80.30.20">
    <property type="entry name" value="tm_1862 like domain"/>
    <property type="match status" value="1"/>
</dbReference>
<evidence type="ECO:0000259" key="6">
    <source>
        <dbReference type="PROSITE" id="PS51918"/>
    </source>
</evidence>
<dbReference type="SFLD" id="SFLDS00029">
    <property type="entry name" value="Radical_SAM"/>
    <property type="match status" value="1"/>
</dbReference>
<proteinExistence type="predicted"/>
<dbReference type="InterPro" id="IPR034466">
    <property type="entry name" value="Methyltransferase_Class_B"/>
</dbReference>
<dbReference type="InterPro" id="IPR006638">
    <property type="entry name" value="Elp3/MiaA/NifB-like_rSAM"/>
</dbReference>
<evidence type="ECO:0000256" key="1">
    <source>
        <dbReference type="ARBA" id="ARBA00001966"/>
    </source>
</evidence>
<evidence type="ECO:0000256" key="5">
    <source>
        <dbReference type="ARBA" id="ARBA00023014"/>
    </source>
</evidence>
<dbReference type="InterPro" id="IPR007197">
    <property type="entry name" value="rSAM"/>
</dbReference>
<organism evidence="7">
    <name type="scientific">viral metagenome</name>
    <dbReference type="NCBI Taxonomy" id="1070528"/>
    <lineage>
        <taxon>unclassified sequences</taxon>
        <taxon>metagenomes</taxon>
        <taxon>organismal metagenomes</taxon>
    </lineage>
</organism>
<dbReference type="CDD" id="cd01335">
    <property type="entry name" value="Radical_SAM"/>
    <property type="match status" value="1"/>
</dbReference>
<sequence>MKPDLTLIFPKSDFLINQTVFLPLGILYISSHFKRNDKKVQCLDFGIGHTVDMVEAEIVGVSITTPQREDAFNIVKELKQLDKYTIAGGPHATHMEKECYSAGYDLVIKGEAEYEFFDAPSNIDDIGFPDRDALPIKKYKYYIDNILATTLITSRGCPFNCSFCAKISKSCKIQSPERTVREIIDVYLKYGFKAFMIFDDVFTISKKRVRKITELLDKEDFIFRCFSRANMLDKEMCELLKELNVKEVGIGIESGSQKVLDKNMKGTTIENNTIAVKNLQDVDIRAKVFLIVGLPGEDEQSIVDTERWILETKPNDIDISIFQPLPGSDIFGNPKKYGIKFNYNSKNQWYKGTPGKYISNVRTEKLTEDDIVFHRDRLESLYKNRKLLR</sequence>
<dbReference type="SUPFAM" id="SSF102114">
    <property type="entry name" value="Radical SAM enzymes"/>
    <property type="match status" value="1"/>
</dbReference>
<dbReference type="InterPro" id="IPR006158">
    <property type="entry name" value="Cobalamin-bd"/>
</dbReference>
<feature type="domain" description="Radical SAM core" evidence="6">
    <location>
        <begin position="143"/>
        <end position="356"/>
    </location>
</feature>
<dbReference type="PANTHER" id="PTHR43409">
    <property type="entry name" value="ANAEROBIC MAGNESIUM-PROTOPORPHYRIN IX MONOMETHYL ESTER CYCLASE-RELATED"/>
    <property type="match status" value="1"/>
</dbReference>
<name>A0A6M3XD95_9ZZZZ</name>
<dbReference type="Pfam" id="PF02310">
    <property type="entry name" value="B12-binding"/>
    <property type="match status" value="1"/>
</dbReference>
<evidence type="ECO:0000313" key="7">
    <source>
        <dbReference type="EMBL" id="QJH95860.1"/>
    </source>
</evidence>
<dbReference type="SFLD" id="SFLDG01123">
    <property type="entry name" value="methyltransferase_(Class_B)"/>
    <property type="match status" value="1"/>
</dbReference>
<evidence type="ECO:0000256" key="4">
    <source>
        <dbReference type="ARBA" id="ARBA00023004"/>
    </source>
</evidence>
<dbReference type="InterPro" id="IPR058240">
    <property type="entry name" value="rSAM_sf"/>
</dbReference>
<dbReference type="AlphaFoldDB" id="A0A6M3XD95"/>
<dbReference type="SMART" id="SM00729">
    <property type="entry name" value="Elp3"/>
    <property type="match status" value="1"/>
</dbReference>
<keyword evidence="3" id="KW-0479">Metal-binding</keyword>
<accession>A0A6M3XD95</accession>
<protein>
    <submittedName>
        <fullName evidence="7">Putative radical SAM superfamily protein</fullName>
    </submittedName>
</protein>
<keyword evidence="4" id="KW-0408">Iron</keyword>
<gene>
    <name evidence="7" type="ORF">TM448B00541_0014</name>
</gene>
<dbReference type="CDD" id="cd02065">
    <property type="entry name" value="B12-binding_like"/>
    <property type="match status" value="1"/>
</dbReference>
<dbReference type="Gene3D" id="3.40.50.280">
    <property type="entry name" value="Cobalamin-binding domain"/>
    <property type="match status" value="1"/>
</dbReference>
<dbReference type="PANTHER" id="PTHR43409:SF16">
    <property type="entry name" value="SLR0320 PROTEIN"/>
    <property type="match status" value="1"/>
</dbReference>
<dbReference type="GO" id="GO:0051539">
    <property type="term" value="F:4 iron, 4 sulfur cluster binding"/>
    <property type="evidence" value="ECO:0007669"/>
    <property type="project" value="UniProtKB-KW"/>
</dbReference>
<dbReference type="GO" id="GO:0046872">
    <property type="term" value="F:metal ion binding"/>
    <property type="evidence" value="ECO:0007669"/>
    <property type="project" value="UniProtKB-KW"/>
</dbReference>
<evidence type="ECO:0000256" key="2">
    <source>
        <dbReference type="ARBA" id="ARBA00022691"/>
    </source>
</evidence>
<dbReference type="GO" id="GO:0031419">
    <property type="term" value="F:cobalamin binding"/>
    <property type="evidence" value="ECO:0007669"/>
    <property type="project" value="InterPro"/>
</dbReference>
<dbReference type="GO" id="GO:0003824">
    <property type="term" value="F:catalytic activity"/>
    <property type="evidence" value="ECO:0007669"/>
    <property type="project" value="InterPro"/>
</dbReference>
<dbReference type="SFLD" id="SFLDG01082">
    <property type="entry name" value="B12-binding_domain_containing"/>
    <property type="match status" value="1"/>
</dbReference>
<dbReference type="GO" id="GO:0005829">
    <property type="term" value="C:cytosol"/>
    <property type="evidence" value="ECO:0007669"/>
    <property type="project" value="TreeGrafter"/>
</dbReference>